<keyword evidence="1" id="KW-0472">Membrane</keyword>
<evidence type="ECO:0000313" key="5">
    <source>
        <dbReference type="Proteomes" id="UP000256838"/>
    </source>
</evidence>
<dbReference type="AlphaFoldDB" id="A0A3D8JQ28"/>
<dbReference type="Pfam" id="PF09977">
    <property type="entry name" value="Tad_C"/>
    <property type="match status" value="1"/>
</dbReference>
<organism evidence="4 5">
    <name type="scientific">Trinickia dinghuensis</name>
    <dbReference type="NCBI Taxonomy" id="2291023"/>
    <lineage>
        <taxon>Bacteria</taxon>
        <taxon>Pseudomonadati</taxon>
        <taxon>Pseudomonadota</taxon>
        <taxon>Betaproteobacteria</taxon>
        <taxon>Burkholderiales</taxon>
        <taxon>Burkholderiaceae</taxon>
        <taxon>Trinickia</taxon>
    </lineage>
</organism>
<protein>
    <recommendedName>
        <fullName evidence="6">Pilus assembly protein TadG</fullName>
    </recommendedName>
</protein>
<feature type="transmembrane region" description="Helical" evidence="1">
    <location>
        <begin position="38"/>
        <end position="59"/>
    </location>
</feature>
<feature type="domain" description="Putative Flp pilus-assembly TadG-like N-terminal" evidence="3">
    <location>
        <begin position="38"/>
        <end position="83"/>
    </location>
</feature>
<sequence length="409" mass="42668">MNRGKLIMSCPNVAVLRRRQRGLPIRHRHTRALERQRGAVMVLVALWLPILLAFAAIAIDVGHLIVVRNELQNAADAAALAGVGCVYQRSQCGNLTATAPDWNTASTEATTAISLNKSDGATLTTATVDYGYWNLTGTPSGLQPLPYTPGTNDLPAVQVTVSRSSGKNNGPVSLFFGGFIGLASVPISAQAVAVVSRPSSLGPGGLFPIALNQCMYSAMQAFWNSSTDQPKLATSTSPLNMGGDQTLPQTVGKPYEFQINSSYHDQSGTGCNTGQWTSLANGGQVGASTIRSYINKSAPSPAASIGSQIFIENGTVSSNLQAVDACSALDGNQSCAYEIFPVINEQPINTGASTAIVAFACLKVDSANWQGSSKYVVVELAANPDMCQGMGASGIGPAYGALTPPRLVQ</sequence>
<evidence type="ECO:0000313" key="4">
    <source>
        <dbReference type="EMBL" id="RDU94551.1"/>
    </source>
</evidence>
<keyword evidence="1" id="KW-0812">Transmembrane</keyword>
<dbReference type="EMBL" id="QRGA01000035">
    <property type="protein sequence ID" value="RDU94551.1"/>
    <property type="molecule type" value="Genomic_DNA"/>
</dbReference>
<comment type="caution">
    <text evidence="4">The sequence shown here is derived from an EMBL/GenBank/DDBJ whole genome shotgun (WGS) entry which is preliminary data.</text>
</comment>
<feature type="domain" description="DUF2134" evidence="2">
    <location>
        <begin position="95"/>
        <end position="193"/>
    </location>
</feature>
<proteinExistence type="predicted"/>
<evidence type="ECO:0008006" key="6">
    <source>
        <dbReference type="Google" id="ProtNLM"/>
    </source>
</evidence>
<dbReference type="OrthoDB" id="8894266at2"/>
<evidence type="ECO:0000259" key="3">
    <source>
        <dbReference type="Pfam" id="PF13400"/>
    </source>
</evidence>
<name>A0A3D8JQ28_9BURK</name>
<keyword evidence="1" id="KW-1133">Transmembrane helix</keyword>
<reference evidence="4 5" key="1">
    <citation type="submission" date="2018-08" db="EMBL/GenBank/DDBJ databases">
        <title>Paraburkholderia sp. DHOM06 isolated from forest soil.</title>
        <authorList>
            <person name="Gao Z.-H."/>
            <person name="Qiu L.-H."/>
        </authorList>
    </citation>
    <scope>NUCLEOTIDE SEQUENCE [LARGE SCALE GENOMIC DNA]</scope>
    <source>
        <strain evidence="4 5">DHOM06</strain>
    </source>
</reference>
<dbReference type="Pfam" id="PF13400">
    <property type="entry name" value="Tad"/>
    <property type="match status" value="1"/>
</dbReference>
<dbReference type="InterPro" id="IPR018705">
    <property type="entry name" value="DUF2134_membrane"/>
</dbReference>
<dbReference type="Proteomes" id="UP000256838">
    <property type="component" value="Unassembled WGS sequence"/>
</dbReference>
<gene>
    <name evidence="4" type="ORF">DWV00_33390</name>
</gene>
<evidence type="ECO:0000259" key="2">
    <source>
        <dbReference type="Pfam" id="PF09977"/>
    </source>
</evidence>
<evidence type="ECO:0000256" key="1">
    <source>
        <dbReference type="SAM" id="Phobius"/>
    </source>
</evidence>
<accession>A0A3D8JQ28</accession>
<keyword evidence="5" id="KW-1185">Reference proteome</keyword>
<dbReference type="InterPro" id="IPR028087">
    <property type="entry name" value="Tad_N"/>
</dbReference>